<evidence type="ECO:0000256" key="5">
    <source>
        <dbReference type="ARBA" id="ARBA00023204"/>
    </source>
</evidence>
<protein>
    <recommendedName>
        <fullName evidence="2">DNA-(apurinic or apyrimidinic site) lyase</fullName>
        <ecNumber evidence="2">4.2.99.18</ecNumber>
    </recommendedName>
</protein>
<evidence type="ECO:0000256" key="1">
    <source>
        <dbReference type="ARBA" id="ARBA00010679"/>
    </source>
</evidence>
<dbReference type="OrthoDB" id="14922at2157"/>
<evidence type="ECO:0000256" key="7">
    <source>
        <dbReference type="ARBA" id="ARBA00023268"/>
    </source>
</evidence>
<dbReference type="GO" id="GO:0006284">
    <property type="term" value="P:base-excision repair"/>
    <property type="evidence" value="ECO:0007669"/>
    <property type="project" value="InterPro"/>
</dbReference>
<evidence type="ECO:0000313" key="11">
    <source>
        <dbReference type="EMBL" id="AIF83630.1"/>
    </source>
</evidence>
<name>A0A075MRA7_9ARCH</name>
<evidence type="ECO:0000256" key="6">
    <source>
        <dbReference type="ARBA" id="ARBA00023239"/>
    </source>
</evidence>
<accession>A0A075MRA7</accession>
<keyword evidence="6 11" id="KW-0456">Lyase</keyword>
<dbReference type="GO" id="GO:0008534">
    <property type="term" value="F:oxidized purine nucleobase lesion DNA N-glycosylase activity"/>
    <property type="evidence" value="ECO:0007669"/>
    <property type="project" value="InterPro"/>
</dbReference>
<evidence type="ECO:0000256" key="4">
    <source>
        <dbReference type="ARBA" id="ARBA00022801"/>
    </source>
</evidence>
<evidence type="ECO:0000259" key="10">
    <source>
        <dbReference type="SMART" id="SM00478"/>
    </source>
</evidence>
<keyword evidence="7" id="KW-0511">Multifunctional enzyme</keyword>
<dbReference type="CDD" id="cd00056">
    <property type="entry name" value="ENDO3c"/>
    <property type="match status" value="1"/>
</dbReference>
<dbReference type="InterPro" id="IPR023170">
    <property type="entry name" value="HhH_base_excis_C"/>
</dbReference>
<dbReference type="InterPro" id="IPR052054">
    <property type="entry name" value="Oxidative_DNA_repair_enzyme"/>
</dbReference>
<dbReference type="Gene3D" id="1.10.340.30">
    <property type="entry name" value="Hypothetical protein, domain 2"/>
    <property type="match status" value="1"/>
</dbReference>
<dbReference type="GeneID" id="41597348"/>
<dbReference type="STRING" id="1459636.NTE_01567"/>
<dbReference type="HOGENOM" id="CLU_027543_3_2_2"/>
<evidence type="ECO:0000313" key="12">
    <source>
        <dbReference type="Proteomes" id="UP000028194"/>
    </source>
</evidence>
<dbReference type="AlphaFoldDB" id="A0A075MRA7"/>
<dbReference type="PANTHER" id="PTHR10242:SF2">
    <property type="entry name" value="N-GLYCOSYLASE_DNA LYASE"/>
    <property type="match status" value="1"/>
</dbReference>
<dbReference type="InterPro" id="IPR012904">
    <property type="entry name" value="OGG_N"/>
</dbReference>
<evidence type="ECO:0000256" key="2">
    <source>
        <dbReference type="ARBA" id="ARBA00012720"/>
    </source>
</evidence>
<feature type="domain" description="HhH-GPD" evidence="10">
    <location>
        <begin position="110"/>
        <end position="282"/>
    </location>
</feature>
<dbReference type="GO" id="GO:0003684">
    <property type="term" value="F:damaged DNA binding"/>
    <property type="evidence" value="ECO:0007669"/>
    <property type="project" value="InterPro"/>
</dbReference>
<dbReference type="KEGG" id="nev:NTE_01567"/>
<gene>
    <name evidence="11" type="ORF">NTE_01567</name>
</gene>
<evidence type="ECO:0000256" key="9">
    <source>
        <dbReference type="ARBA" id="ARBA00044632"/>
    </source>
</evidence>
<dbReference type="InterPro" id="IPR011257">
    <property type="entry name" value="DNA_glycosylase"/>
</dbReference>
<keyword evidence="4 11" id="KW-0378">Hydrolase</keyword>
<dbReference type="eggNOG" id="arCOG00464">
    <property type="taxonomic scope" value="Archaea"/>
</dbReference>
<dbReference type="InterPro" id="IPR003265">
    <property type="entry name" value="HhH-GPD_domain"/>
</dbReference>
<dbReference type="SUPFAM" id="SSF55945">
    <property type="entry name" value="TATA-box binding protein-like"/>
    <property type="match status" value="1"/>
</dbReference>
<keyword evidence="3" id="KW-0227">DNA damage</keyword>
<dbReference type="GO" id="GO:0006289">
    <property type="term" value="P:nucleotide-excision repair"/>
    <property type="evidence" value="ECO:0007669"/>
    <property type="project" value="InterPro"/>
</dbReference>
<proteinExistence type="inferred from homology"/>
<dbReference type="Gene3D" id="3.30.310.260">
    <property type="match status" value="1"/>
</dbReference>
<dbReference type="Pfam" id="PF07934">
    <property type="entry name" value="OGG_N"/>
    <property type="match status" value="1"/>
</dbReference>
<dbReference type="EMBL" id="CP007174">
    <property type="protein sequence ID" value="AIF83630.1"/>
    <property type="molecule type" value="Genomic_DNA"/>
</dbReference>
<dbReference type="Pfam" id="PF00730">
    <property type="entry name" value="HhH-GPD"/>
    <property type="match status" value="1"/>
</dbReference>
<dbReference type="SMART" id="SM00478">
    <property type="entry name" value="ENDO3c"/>
    <property type="match status" value="1"/>
</dbReference>
<keyword evidence="8 11" id="KW-0326">Glycosidase</keyword>
<comment type="similarity">
    <text evidence="1">Belongs to the type-1 OGG1 family.</text>
</comment>
<keyword evidence="5" id="KW-0234">DNA repair</keyword>
<evidence type="ECO:0000256" key="3">
    <source>
        <dbReference type="ARBA" id="ARBA00022763"/>
    </source>
</evidence>
<dbReference type="EC" id="4.2.99.18" evidence="2"/>
<evidence type="ECO:0000256" key="8">
    <source>
        <dbReference type="ARBA" id="ARBA00023295"/>
    </source>
</evidence>
<dbReference type="GO" id="GO:0140078">
    <property type="term" value="F:class I DNA-(apurinic or apyrimidinic site) endonuclease activity"/>
    <property type="evidence" value="ECO:0007669"/>
    <property type="project" value="UniProtKB-EC"/>
</dbReference>
<sequence length="289" mass="32582">MRQPPLLAHFDPETSVNSGQVFLWEKSGQAWYGIHADRVVKFYRQDGALVFESFPEERQIERSMFRLDDDTDSIFAEIAKDPIVKKLIASYPGLRLMRQDPAQCTISFVCASNTNIPMIRRMLGTLAKKYGQRIVADGKEFHTFPSVQALHKASEGELRACGLGYRAKAIKAAVGAMADGSLDIEYLKKAGYDEARAELLKVYGIGPKIADCILLFSLEKLDAFPIDVWIARALASHYGWLAGKKMSEKLTGHQYIEASKAARTYFGKYAGYAQQFLYYHMRQDAGKKW</sequence>
<organism evidence="11 12">
    <name type="scientific">Candidatus Nitrososphaera evergladensis SR1</name>
    <dbReference type="NCBI Taxonomy" id="1459636"/>
    <lineage>
        <taxon>Archaea</taxon>
        <taxon>Nitrososphaerota</taxon>
        <taxon>Nitrososphaeria</taxon>
        <taxon>Nitrososphaerales</taxon>
        <taxon>Nitrososphaeraceae</taxon>
        <taxon>Nitrososphaera</taxon>
    </lineage>
</organism>
<dbReference type="Proteomes" id="UP000028194">
    <property type="component" value="Chromosome"/>
</dbReference>
<keyword evidence="12" id="KW-1185">Reference proteome</keyword>
<dbReference type="RefSeq" id="WP_148700365.1">
    <property type="nucleotide sequence ID" value="NZ_CP007174.1"/>
</dbReference>
<dbReference type="PANTHER" id="PTHR10242">
    <property type="entry name" value="8-OXOGUANINE DNA GLYCOSYLASE"/>
    <property type="match status" value="1"/>
</dbReference>
<dbReference type="Gene3D" id="1.10.1670.10">
    <property type="entry name" value="Helix-hairpin-Helix base-excision DNA repair enzymes (C-terminal)"/>
    <property type="match status" value="1"/>
</dbReference>
<reference evidence="11 12" key="1">
    <citation type="journal article" date="2014" name="PLoS ONE">
        <title>Genome Sequence of Candidatus Nitrososphaera evergladensis from Group I.1b Enriched from Everglades Soil Reveals Novel Genomic Features of the Ammonia-Oxidizing Archaea.</title>
        <authorList>
            <person name="Zhalnina K.V."/>
            <person name="Dias R."/>
            <person name="Leonard M.T."/>
            <person name="Dorr de Quadros P."/>
            <person name="Camargo F.A."/>
            <person name="Drew J.C."/>
            <person name="Farmerie W.G."/>
            <person name="Daroub S.H."/>
            <person name="Triplett E.W."/>
        </authorList>
    </citation>
    <scope>NUCLEOTIDE SEQUENCE [LARGE SCALE GENOMIC DNA]</scope>
    <source>
        <strain evidence="11 12">SR1</strain>
    </source>
</reference>
<dbReference type="SUPFAM" id="SSF48150">
    <property type="entry name" value="DNA-glycosylase"/>
    <property type="match status" value="1"/>
</dbReference>
<comment type="catalytic activity">
    <reaction evidence="9">
        <text>2'-deoxyribonucleotide-(2'-deoxyribose 5'-phosphate)-2'-deoxyribonucleotide-DNA = a 3'-end 2'-deoxyribonucleotide-(2,3-dehydro-2,3-deoxyribose 5'-phosphate)-DNA + a 5'-end 5'-phospho-2'-deoxyribonucleoside-DNA + H(+)</text>
        <dbReference type="Rhea" id="RHEA:66592"/>
        <dbReference type="Rhea" id="RHEA-COMP:13180"/>
        <dbReference type="Rhea" id="RHEA-COMP:16897"/>
        <dbReference type="Rhea" id="RHEA-COMP:17067"/>
        <dbReference type="ChEBI" id="CHEBI:15378"/>
        <dbReference type="ChEBI" id="CHEBI:136412"/>
        <dbReference type="ChEBI" id="CHEBI:157695"/>
        <dbReference type="ChEBI" id="CHEBI:167181"/>
        <dbReference type="EC" id="4.2.99.18"/>
    </reaction>
</comment>